<feature type="compositionally biased region" description="Low complexity" evidence="1">
    <location>
        <begin position="36"/>
        <end position="45"/>
    </location>
</feature>
<gene>
    <name evidence="2" type="ORF">STAS_18013</name>
</gene>
<protein>
    <submittedName>
        <fullName evidence="2">Uncharacterized protein</fullName>
    </submittedName>
</protein>
<dbReference type="EMBL" id="BKCP01006072">
    <property type="protein sequence ID" value="GER41307.1"/>
    <property type="molecule type" value="Genomic_DNA"/>
</dbReference>
<dbReference type="AlphaFoldDB" id="A0A5A7QA52"/>
<keyword evidence="3" id="KW-1185">Reference proteome</keyword>
<evidence type="ECO:0000313" key="3">
    <source>
        <dbReference type="Proteomes" id="UP000325081"/>
    </source>
</evidence>
<name>A0A5A7QA52_STRAF</name>
<evidence type="ECO:0000313" key="2">
    <source>
        <dbReference type="EMBL" id="GER41307.1"/>
    </source>
</evidence>
<feature type="region of interest" description="Disordered" evidence="1">
    <location>
        <begin position="24"/>
        <end position="61"/>
    </location>
</feature>
<proteinExistence type="predicted"/>
<dbReference type="PANTHER" id="PTHR35737">
    <property type="entry name" value="CRYPTIC LOCI REGULATOR"/>
    <property type="match status" value="1"/>
</dbReference>
<feature type="region of interest" description="Disordered" evidence="1">
    <location>
        <begin position="93"/>
        <end position="128"/>
    </location>
</feature>
<dbReference type="PANTHER" id="PTHR35737:SF1">
    <property type="entry name" value="CRYPTIC LOCI REGULATOR"/>
    <property type="match status" value="1"/>
</dbReference>
<organism evidence="2 3">
    <name type="scientific">Striga asiatica</name>
    <name type="common">Asiatic witchweed</name>
    <name type="synonym">Buchnera asiatica</name>
    <dbReference type="NCBI Taxonomy" id="4170"/>
    <lineage>
        <taxon>Eukaryota</taxon>
        <taxon>Viridiplantae</taxon>
        <taxon>Streptophyta</taxon>
        <taxon>Embryophyta</taxon>
        <taxon>Tracheophyta</taxon>
        <taxon>Spermatophyta</taxon>
        <taxon>Magnoliopsida</taxon>
        <taxon>eudicotyledons</taxon>
        <taxon>Gunneridae</taxon>
        <taxon>Pentapetalae</taxon>
        <taxon>asterids</taxon>
        <taxon>lamiids</taxon>
        <taxon>Lamiales</taxon>
        <taxon>Orobanchaceae</taxon>
        <taxon>Buchnereae</taxon>
        <taxon>Striga</taxon>
    </lineage>
</organism>
<sequence length="192" mass="21614">MAAQACYVNPDEWELITDDGYVYKRRKRPRLDSGGATTTTSSSSAHPPPDPAAEKKHRRERKKKALLMLRDQYLQEISRWELLSNTLRQMEQKAQTPSLEQNQELDPWTTSFSGASVSENAGAGSDSTRRRLVDDLLTQAEAQEIIIKDVSKLCDIAEALCSAEEERLKQQLTDLPIWDPSPQDLMAALGKQ</sequence>
<comment type="caution">
    <text evidence="2">The sequence shown here is derived from an EMBL/GenBank/DDBJ whole genome shotgun (WGS) entry which is preliminary data.</text>
</comment>
<evidence type="ECO:0000256" key="1">
    <source>
        <dbReference type="SAM" id="MobiDB-lite"/>
    </source>
</evidence>
<dbReference type="Proteomes" id="UP000325081">
    <property type="component" value="Unassembled WGS sequence"/>
</dbReference>
<dbReference type="OrthoDB" id="1930051at2759"/>
<feature type="compositionally biased region" description="Polar residues" evidence="1">
    <location>
        <begin position="93"/>
        <end position="119"/>
    </location>
</feature>
<accession>A0A5A7QA52</accession>
<reference evidence="3" key="1">
    <citation type="journal article" date="2019" name="Curr. Biol.">
        <title>Genome Sequence of Striga asiatica Provides Insight into the Evolution of Plant Parasitism.</title>
        <authorList>
            <person name="Yoshida S."/>
            <person name="Kim S."/>
            <person name="Wafula E.K."/>
            <person name="Tanskanen J."/>
            <person name="Kim Y.M."/>
            <person name="Honaas L."/>
            <person name="Yang Z."/>
            <person name="Spallek T."/>
            <person name="Conn C.E."/>
            <person name="Ichihashi Y."/>
            <person name="Cheong K."/>
            <person name="Cui S."/>
            <person name="Der J.P."/>
            <person name="Gundlach H."/>
            <person name="Jiao Y."/>
            <person name="Hori C."/>
            <person name="Ishida J.K."/>
            <person name="Kasahara H."/>
            <person name="Kiba T."/>
            <person name="Kim M.S."/>
            <person name="Koo N."/>
            <person name="Laohavisit A."/>
            <person name="Lee Y.H."/>
            <person name="Lumba S."/>
            <person name="McCourt P."/>
            <person name="Mortimer J.C."/>
            <person name="Mutuku J.M."/>
            <person name="Nomura T."/>
            <person name="Sasaki-Sekimoto Y."/>
            <person name="Seto Y."/>
            <person name="Wang Y."/>
            <person name="Wakatake T."/>
            <person name="Sakakibara H."/>
            <person name="Demura T."/>
            <person name="Yamaguchi S."/>
            <person name="Yoneyama K."/>
            <person name="Manabe R.I."/>
            <person name="Nelson D.C."/>
            <person name="Schulman A.H."/>
            <person name="Timko M.P."/>
            <person name="dePamphilis C.W."/>
            <person name="Choi D."/>
            <person name="Shirasu K."/>
        </authorList>
    </citation>
    <scope>NUCLEOTIDE SEQUENCE [LARGE SCALE GENOMIC DNA]</scope>
    <source>
        <strain evidence="3">cv. UVA1</strain>
    </source>
</reference>